<dbReference type="AlphaFoldDB" id="A1RS73"/>
<evidence type="ECO:0008006" key="3">
    <source>
        <dbReference type="Google" id="ProtNLM"/>
    </source>
</evidence>
<evidence type="ECO:0000313" key="1">
    <source>
        <dbReference type="EMBL" id="ABL87805.1"/>
    </source>
</evidence>
<dbReference type="Proteomes" id="UP000002595">
    <property type="component" value="Chromosome"/>
</dbReference>
<reference evidence="1" key="1">
    <citation type="submission" date="2006-12" db="EMBL/GenBank/DDBJ databases">
        <title>Complete sequence of Pyrobaculum islandicum DSM 4184.</title>
        <authorList>
            <person name="Copeland A."/>
            <person name="Lucas S."/>
            <person name="Lapidus A."/>
            <person name="Barry K."/>
            <person name="Detter J.C."/>
            <person name="Glavina del Rio T."/>
            <person name="Dalin E."/>
            <person name="Tice H."/>
            <person name="Pitluck S."/>
            <person name="Meincke L."/>
            <person name="Brettin T."/>
            <person name="Bruce D."/>
            <person name="Han C."/>
            <person name="Tapia R."/>
            <person name="Gilna P."/>
            <person name="Schmutz J."/>
            <person name="Larimer F."/>
            <person name="Land M."/>
            <person name="Hauser L."/>
            <person name="Kyrpides N."/>
            <person name="Mikhailova N."/>
            <person name="Cozen A.E."/>
            <person name="Fitz-Gibbon S.T."/>
            <person name="House C.H."/>
            <person name="Saltikov C."/>
            <person name="Lowe T."/>
            <person name="Richardson P."/>
        </authorList>
    </citation>
    <scope>NUCLEOTIDE SEQUENCE [LARGE SCALE GENOMIC DNA]</scope>
    <source>
        <strain evidence="1">DSM 4184</strain>
    </source>
</reference>
<dbReference type="KEGG" id="pis:Pisl_0627"/>
<protein>
    <recommendedName>
        <fullName evidence="3">DOD-type homing endonuclease domain-containing protein</fullName>
    </recommendedName>
</protein>
<dbReference type="PROSITE" id="PS51257">
    <property type="entry name" value="PROKAR_LIPOPROTEIN"/>
    <property type="match status" value="1"/>
</dbReference>
<keyword evidence="2" id="KW-1185">Reference proteome</keyword>
<dbReference type="EMBL" id="CP000504">
    <property type="protein sequence ID" value="ABL87805.1"/>
    <property type="molecule type" value="Genomic_DNA"/>
</dbReference>
<dbReference type="HOGENOM" id="CLU_1840656_0_0_2"/>
<organism evidence="1 2">
    <name type="scientific">Pyrobaculum islandicum (strain DSM 4184 / JCM 9189 / GEO3)</name>
    <dbReference type="NCBI Taxonomy" id="384616"/>
    <lineage>
        <taxon>Archaea</taxon>
        <taxon>Thermoproteota</taxon>
        <taxon>Thermoprotei</taxon>
        <taxon>Thermoproteales</taxon>
        <taxon>Thermoproteaceae</taxon>
        <taxon>Pyrobaculum</taxon>
    </lineage>
</organism>
<dbReference type="RefSeq" id="WP_011762381.1">
    <property type="nucleotide sequence ID" value="NC_008701.1"/>
</dbReference>
<dbReference type="STRING" id="384616.Pisl_0627"/>
<evidence type="ECO:0000313" key="2">
    <source>
        <dbReference type="Proteomes" id="UP000002595"/>
    </source>
</evidence>
<gene>
    <name evidence="1" type="ordered locus">Pisl_0627</name>
</gene>
<sequence>MRKEIEAYLGGLAVGGCVVESPKPYILQWLKSLGMYKDRLVLPKRFCKYTPSTLLEHVYFLKGAFETYGEFFAGDPHMGDVIAIYKVRSRKLIRSLRLLGIHPLETTDEKGERNFIVIYRSKDIKRFIKFVKPVIEDVAIARLLGLCTQSL</sequence>
<dbReference type="eggNOG" id="arCOG05594">
    <property type="taxonomic scope" value="Archaea"/>
</dbReference>
<accession>A1RS73</accession>
<proteinExistence type="predicted"/>
<dbReference type="GeneID" id="4617425"/>
<name>A1RS73_PYRIL</name>
<dbReference type="OrthoDB" id="27867at2157"/>